<evidence type="ECO:0000313" key="1">
    <source>
        <dbReference type="EMBL" id="BAJ27064.1"/>
    </source>
</evidence>
<dbReference type="STRING" id="452652.KSE_12310"/>
<reference evidence="1 2" key="1">
    <citation type="journal article" date="2010" name="DNA Res.">
        <title>Genome sequence of Kitasatospora setae NBRC 14216T: an evolutionary snapshot of the family Streptomycetaceae.</title>
        <authorList>
            <person name="Ichikawa N."/>
            <person name="Oguchi A."/>
            <person name="Ikeda H."/>
            <person name="Ishikawa J."/>
            <person name="Kitani S."/>
            <person name="Watanabe Y."/>
            <person name="Nakamura S."/>
            <person name="Katano Y."/>
            <person name="Kishi E."/>
            <person name="Sasagawa M."/>
            <person name="Ankai A."/>
            <person name="Fukui S."/>
            <person name="Hashimoto Y."/>
            <person name="Kamata S."/>
            <person name="Otoguro M."/>
            <person name="Tanikawa S."/>
            <person name="Nihira T."/>
            <person name="Horinouchi S."/>
            <person name="Ohnishi Y."/>
            <person name="Hayakawa M."/>
            <person name="Kuzuyama T."/>
            <person name="Arisawa A."/>
            <person name="Nomoto F."/>
            <person name="Miura H."/>
            <person name="Takahashi Y."/>
            <person name="Fujita N."/>
        </authorList>
    </citation>
    <scope>NUCLEOTIDE SEQUENCE [LARGE SCALE GENOMIC DNA]</scope>
    <source>
        <strain evidence="2">ATCC 33774 / DSM 43861 / JCM 3304 / KCC A-0304 / NBRC 14216 / KM-6054</strain>
    </source>
</reference>
<dbReference type="InterPro" id="IPR036390">
    <property type="entry name" value="WH_DNA-bd_sf"/>
</dbReference>
<name>E4N783_KITSK</name>
<accession>E4N783</accession>
<proteinExistence type="predicted"/>
<dbReference type="Gene3D" id="1.10.10.10">
    <property type="entry name" value="Winged helix-like DNA-binding domain superfamily/Winged helix DNA-binding domain"/>
    <property type="match status" value="1"/>
</dbReference>
<gene>
    <name evidence="1" type="ordered locus">KSE_12310</name>
</gene>
<sequence>MLSGQQCTVAELAESTGAGVPRTGQTLKRLAGLGLVRRVGRGRWEAVSPRSALSALLHRRRSEAEAMYGEVEAELSGLHRLYRVNQLRSDPEALVGVLSDPEAIARRIDEVNRSVTTHLWTLDKPPYLDVVGQPHFHEREKTTTREWAERGWI</sequence>
<dbReference type="EMBL" id="AP010968">
    <property type="protein sequence ID" value="BAJ27064.1"/>
    <property type="molecule type" value="Genomic_DNA"/>
</dbReference>
<dbReference type="Proteomes" id="UP000007076">
    <property type="component" value="Chromosome"/>
</dbReference>
<dbReference type="SUPFAM" id="SSF46785">
    <property type="entry name" value="Winged helix' DNA-binding domain"/>
    <property type="match status" value="1"/>
</dbReference>
<evidence type="ECO:0000313" key="2">
    <source>
        <dbReference type="Proteomes" id="UP000007076"/>
    </source>
</evidence>
<dbReference type="InterPro" id="IPR036388">
    <property type="entry name" value="WH-like_DNA-bd_sf"/>
</dbReference>
<dbReference type="KEGG" id="ksk:KSE_12310"/>
<organism evidence="1 2">
    <name type="scientific">Kitasatospora setae (strain ATCC 33774 / DSM 43861 / JCM 3304 / KCC A-0304 / NBRC 14216 / KM-6054)</name>
    <name type="common">Streptomyces setae</name>
    <dbReference type="NCBI Taxonomy" id="452652"/>
    <lineage>
        <taxon>Bacteria</taxon>
        <taxon>Bacillati</taxon>
        <taxon>Actinomycetota</taxon>
        <taxon>Actinomycetes</taxon>
        <taxon>Kitasatosporales</taxon>
        <taxon>Streptomycetaceae</taxon>
        <taxon>Kitasatospora</taxon>
    </lineage>
</organism>
<dbReference type="HOGENOM" id="CLU_1710840_0_0_11"/>
<keyword evidence="2" id="KW-1185">Reference proteome</keyword>
<dbReference type="PATRIC" id="fig|452652.3.peg.1229"/>
<dbReference type="eggNOG" id="COG1378">
    <property type="taxonomic scope" value="Bacteria"/>
</dbReference>
<dbReference type="AlphaFoldDB" id="E4N783"/>
<protein>
    <submittedName>
        <fullName evidence="1">Uncharacterized protein</fullName>
    </submittedName>
</protein>